<accession>A0A413VAP3</accession>
<organism evidence="3 4">
    <name type="scientific">Bacteroides nordii</name>
    <dbReference type="NCBI Taxonomy" id="291645"/>
    <lineage>
        <taxon>Bacteria</taxon>
        <taxon>Pseudomonadati</taxon>
        <taxon>Bacteroidota</taxon>
        <taxon>Bacteroidia</taxon>
        <taxon>Bacteroidales</taxon>
        <taxon>Bacteroidaceae</taxon>
        <taxon>Bacteroides</taxon>
    </lineage>
</organism>
<reference evidence="3 4" key="1">
    <citation type="submission" date="2018-08" db="EMBL/GenBank/DDBJ databases">
        <title>A genome reference for cultivated species of the human gut microbiota.</title>
        <authorList>
            <person name="Zou Y."/>
            <person name="Xue W."/>
            <person name="Luo G."/>
        </authorList>
    </citation>
    <scope>NUCLEOTIDE SEQUENCE [LARGE SCALE GENOMIC DNA]</scope>
    <source>
        <strain evidence="3 4">AM40-30BH</strain>
    </source>
</reference>
<feature type="domain" description="HU" evidence="2">
    <location>
        <begin position="1"/>
        <end position="120"/>
    </location>
</feature>
<protein>
    <submittedName>
        <fullName evidence="3">DNA-binding protein</fullName>
    </submittedName>
</protein>
<keyword evidence="1 3" id="KW-0238">DNA-binding</keyword>
<evidence type="ECO:0000256" key="1">
    <source>
        <dbReference type="ARBA" id="ARBA00023125"/>
    </source>
</evidence>
<dbReference type="AlphaFoldDB" id="A0A413VAP3"/>
<dbReference type="Proteomes" id="UP000284379">
    <property type="component" value="Unassembled WGS sequence"/>
</dbReference>
<evidence type="ECO:0000313" key="4">
    <source>
        <dbReference type="Proteomes" id="UP000284379"/>
    </source>
</evidence>
<dbReference type="Pfam" id="PF18291">
    <property type="entry name" value="HU-HIG"/>
    <property type="match status" value="1"/>
</dbReference>
<proteinExistence type="predicted"/>
<dbReference type="InterPro" id="IPR041607">
    <property type="entry name" value="HU-HIG"/>
</dbReference>
<sequence length="155" mass="16823">MAILFKKITRPSDLSDKNSPKKTYPQITYQYSSAATLDEIAKEISSNAGVSEGETISVLKDFRTLLKKLLLTGRTVNINGLGYFFLAAQSKGTDLPEDFTAADIRGLRICFRADSEIRLSTSTSTRTDGLVLKDVDRINAEKPDGGGGEGEDPSV</sequence>
<dbReference type="NCBIfam" id="TIGR01201">
    <property type="entry name" value="HU_rel"/>
    <property type="match status" value="1"/>
</dbReference>
<dbReference type="GO" id="GO:0003677">
    <property type="term" value="F:DNA binding"/>
    <property type="evidence" value="ECO:0007669"/>
    <property type="project" value="UniProtKB-KW"/>
</dbReference>
<comment type="caution">
    <text evidence="3">The sequence shown here is derived from an EMBL/GenBank/DDBJ whole genome shotgun (WGS) entry which is preliminary data.</text>
</comment>
<dbReference type="EMBL" id="QSGO01000026">
    <property type="protein sequence ID" value="RHB30604.1"/>
    <property type="molecule type" value="Genomic_DNA"/>
</dbReference>
<dbReference type="InterPro" id="IPR010992">
    <property type="entry name" value="IHF-like_DNA-bd_dom_sf"/>
</dbReference>
<evidence type="ECO:0000259" key="2">
    <source>
        <dbReference type="Pfam" id="PF18291"/>
    </source>
</evidence>
<dbReference type="InterPro" id="IPR005902">
    <property type="entry name" value="HU_DNA-bd_put"/>
</dbReference>
<dbReference type="RefSeq" id="WP_122202205.1">
    <property type="nucleotide sequence ID" value="NZ_CABJFV010000026.1"/>
</dbReference>
<gene>
    <name evidence="3" type="ORF">DW888_18600</name>
</gene>
<name>A0A413VAP3_9BACE</name>
<dbReference type="SUPFAM" id="SSF47729">
    <property type="entry name" value="IHF-like DNA-binding proteins"/>
    <property type="match status" value="1"/>
</dbReference>
<evidence type="ECO:0000313" key="3">
    <source>
        <dbReference type="EMBL" id="RHB30604.1"/>
    </source>
</evidence>